<reference evidence="2" key="1">
    <citation type="submission" date="2018-06" db="EMBL/GenBank/DDBJ databases">
        <authorList>
            <consortium name="Pathogen Informatics"/>
        </authorList>
    </citation>
    <scope>NUCLEOTIDE SEQUENCE [LARGE SCALE GENOMIC DNA]</scope>
    <source>
        <strain evidence="2">NCTC10124</strain>
    </source>
</reference>
<dbReference type="AlphaFoldDB" id="A0A3B0P8F4"/>
<accession>A0A3B0P8F4</accession>
<evidence type="ECO:0000313" key="2">
    <source>
        <dbReference type="Proteomes" id="UP000259328"/>
    </source>
</evidence>
<evidence type="ECO:0000313" key="1">
    <source>
        <dbReference type="EMBL" id="SYV92470.1"/>
    </source>
</evidence>
<dbReference type="Proteomes" id="UP000259328">
    <property type="component" value="Chromosome"/>
</dbReference>
<dbReference type="EMBL" id="LS991953">
    <property type="protein sequence ID" value="SYV92470.1"/>
    <property type="molecule type" value="Genomic_DNA"/>
</dbReference>
<protein>
    <submittedName>
        <fullName evidence="1">Uncharacterized protein</fullName>
    </submittedName>
</protein>
<gene>
    <name evidence="1" type="ORF">NCTC10124_00194</name>
</gene>
<proteinExistence type="predicted"/>
<name>A0A3B0P8F4_MYCSY</name>
<sequence>MESEDKIKVRRDLLEFSKKQKLQIFSVIKLLKNLVKKVLKK</sequence>
<organism evidence="1 2">
    <name type="scientific">Mycoplasmopsis synoviae</name>
    <name type="common">Mycoplasma synoviae</name>
    <dbReference type="NCBI Taxonomy" id="2109"/>
    <lineage>
        <taxon>Bacteria</taxon>
        <taxon>Bacillati</taxon>
        <taxon>Mycoplasmatota</taxon>
        <taxon>Mycoplasmoidales</taxon>
        <taxon>Metamycoplasmataceae</taxon>
        <taxon>Mycoplasmopsis</taxon>
    </lineage>
</organism>